<dbReference type="AlphaFoldDB" id="A0A6B1DR97"/>
<reference evidence="8" key="1">
    <citation type="submission" date="2019-09" db="EMBL/GenBank/DDBJ databases">
        <title>Characterisation of the sponge microbiome using genome-centric metagenomics.</title>
        <authorList>
            <person name="Engelberts J.P."/>
            <person name="Robbins S.J."/>
            <person name="De Goeij J.M."/>
            <person name="Aranda M."/>
            <person name="Bell S.C."/>
            <person name="Webster N.S."/>
        </authorList>
    </citation>
    <scope>NUCLEOTIDE SEQUENCE</scope>
    <source>
        <strain evidence="8">SB0662_bin_9</strain>
    </source>
</reference>
<feature type="domain" description="Peptidase S8/S53" evidence="7">
    <location>
        <begin position="489"/>
        <end position="621"/>
    </location>
</feature>
<accession>A0A6B1DR97</accession>
<organism evidence="8">
    <name type="scientific">Caldilineaceae bacterium SB0662_bin_9</name>
    <dbReference type="NCBI Taxonomy" id="2605258"/>
    <lineage>
        <taxon>Bacteria</taxon>
        <taxon>Bacillati</taxon>
        <taxon>Chloroflexota</taxon>
        <taxon>Caldilineae</taxon>
        <taxon>Caldilineales</taxon>
        <taxon>Caldilineaceae</taxon>
    </lineage>
</organism>
<dbReference type="InterPro" id="IPR050131">
    <property type="entry name" value="Peptidase_S8_subtilisin-like"/>
</dbReference>
<dbReference type="InterPro" id="IPR000209">
    <property type="entry name" value="Peptidase_S8/S53_dom"/>
</dbReference>
<dbReference type="InterPro" id="IPR015500">
    <property type="entry name" value="Peptidase_S8_subtilisin-rel"/>
</dbReference>
<name>A0A6B1DR97_9CHLR</name>
<feature type="active site" description="Charge relay system" evidence="5">
    <location>
        <position position="214"/>
    </location>
</feature>
<dbReference type="GO" id="GO:0006508">
    <property type="term" value="P:proteolysis"/>
    <property type="evidence" value="ECO:0007669"/>
    <property type="project" value="UniProtKB-KW"/>
</dbReference>
<comment type="similarity">
    <text evidence="1 5">Belongs to the peptidase S8 family.</text>
</comment>
<proteinExistence type="inferred from homology"/>
<evidence type="ECO:0000256" key="5">
    <source>
        <dbReference type="PROSITE-ProRule" id="PRU01240"/>
    </source>
</evidence>
<dbReference type="PROSITE" id="PS00138">
    <property type="entry name" value="SUBTILASE_SER"/>
    <property type="match status" value="1"/>
</dbReference>
<gene>
    <name evidence="8" type="ORF">F4Y08_04980</name>
</gene>
<keyword evidence="3 5" id="KW-0378">Hydrolase</keyword>
<dbReference type="Gene3D" id="3.40.50.200">
    <property type="entry name" value="Peptidase S8/S53 domain"/>
    <property type="match status" value="2"/>
</dbReference>
<dbReference type="Pfam" id="PF00082">
    <property type="entry name" value="Peptidase_S8"/>
    <property type="match status" value="2"/>
</dbReference>
<evidence type="ECO:0000259" key="7">
    <source>
        <dbReference type="Pfam" id="PF00082"/>
    </source>
</evidence>
<feature type="domain" description="Peptidase S8/S53" evidence="7">
    <location>
        <begin position="205"/>
        <end position="346"/>
    </location>
</feature>
<feature type="active site" description="Charge relay system" evidence="5">
    <location>
        <position position="575"/>
    </location>
</feature>
<dbReference type="PROSITE" id="PS51892">
    <property type="entry name" value="SUBTILASE"/>
    <property type="match status" value="1"/>
</dbReference>
<feature type="region of interest" description="Disordered" evidence="6">
    <location>
        <begin position="615"/>
        <end position="670"/>
    </location>
</feature>
<evidence type="ECO:0000256" key="6">
    <source>
        <dbReference type="SAM" id="MobiDB-lite"/>
    </source>
</evidence>
<evidence type="ECO:0000256" key="2">
    <source>
        <dbReference type="ARBA" id="ARBA00022670"/>
    </source>
</evidence>
<evidence type="ECO:0000313" key="8">
    <source>
        <dbReference type="EMBL" id="MYD89681.1"/>
    </source>
</evidence>
<keyword evidence="2 5" id="KW-0645">Protease</keyword>
<evidence type="ECO:0000256" key="4">
    <source>
        <dbReference type="ARBA" id="ARBA00022825"/>
    </source>
</evidence>
<dbReference type="InterPro" id="IPR023828">
    <property type="entry name" value="Peptidase_S8_Ser-AS"/>
</dbReference>
<feature type="active site" description="Charge relay system" evidence="5">
    <location>
        <position position="259"/>
    </location>
</feature>
<dbReference type="InterPro" id="IPR036852">
    <property type="entry name" value="Peptidase_S8/S53_dom_sf"/>
</dbReference>
<dbReference type="PRINTS" id="PR00723">
    <property type="entry name" value="SUBTILISIN"/>
</dbReference>
<dbReference type="PANTHER" id="PTHR43806">
    <property type="entry name" value="PEPTIDASE S8"/>
    <property type="match status" value="1"/>
</dbReference>
<dbReference type="EMBL" id="VXPY01000032">
    <property type="protein sequence ID" value="MYD89681.1"/>
    <property type="molecule type" value="Genomic_DNA"/>
</dbReference>
<comment type="caution">
    <text evidence="8">The sequence shown here is derived from an EMBL/GenBank/DDBJ whole genome shotgun (WGS) entry which is preliminary data.</text>
</comment>
<sequence length="740" mass="78797">MRRPWLIGFAGTLALLLAALIVWSQVSLLGELVVRNLTGQDWGYITDQDGRIVTILPREREHHRNPWDKSEDLEVADGPLNGLIQLHAAVGLEMAEAAVPVPGLEPGTVFVAIHQEAYSAGSGSTVAIATALRGMGIEHITVYDRYLLASVPIAQLEEVANLQHVQYLEAQFPFLASQGNNAGLQAATPPQTHGAATWHQDGYGGHGVKVGIIDVGFVNYALLESAGVLPAPAGVFCFDSFLVSSSRVTPGDCPARGKHGTAVAEAVINTAPDASLYLVQLAPTTDLRAAVDWLVDQDVDIINMSLGFAWDGPGDGTSRLQSSPLRLVDAAVNRGLTWINAAGNANWTTWFGLLNTDPQTHDHLFPYPPPAILDRLAGPPHACSVVVLPEEQPLTVFLRWDDSWPGASLDLDIYVYDLWTGKKIWGIGGGERQRAGKRNSIPMEKFKSIASLPAGEYCLHIHNASAAHSPQAVNQRPWIQLQLWGGSNYLFASSGTGSIANPAESANPGLLAVGAALYDDPDLIAHYSSRGPTTDGRIKPDVVGVAGFHSNAYQHPICQNPSRSHPGLCPFPGTSQASPHVAGLAALAKQRLGLPPAQLVEYLLRNTVARPGSPDHIWGQGLAQLPDSSQSAGEESDPTPRADAPAPTPVSATGDGARSEQPCPAHGPSTSLECDKQILLAVRDTLRGTNMATLVNWQASKPVADFTNEYGNGEVWLDGAPPACCWLEPGVPQPSRIHST</sequence>
<evidence type="ECO:0000256" key="1">
    <source>
        <dbReference type="ARBA" id="ARBA00011073"/>
    </source>
</evidence>
<protein>
    <submittedName>
        <fullName evidence="8">S8 family serine peptidase</fullName>
    </submittedName>
</protein>
<keyword evidence="4 5" id="KW-0720">Serine protease</keyword>
<evidence type="ECO:0000256" key="3">
    <source>
        <dbReference type="ARBA" id="ARBA00022801"/>
    </source>
</evidence>
<dbReference type="SUPFAM" id="SSF52743">
    <property type="entry name" value="Subtilisin-like"/>
    <property type="match status" value="1"/>
</dbReference>
<dbReference type="PANTHER" id="PTHR43806:SF11">
    <property type="entry name" value="CEREVISIN-RELATED"/>
    <property type="match status" value="1"/>
</dbReference>
<dbReference type="GO" id="GO:0004252">
    <property type="term" value="F:serine-type endopeptidase activity"/>
    <property type="evidence" value="ECO:0007669"/>
    <property type="project" value="UniProtKB-UniRule"/>
</dbReference>